<sequence>MNRKKSREVAMELLFENAIKKDDLKDLMEDFKEHTDHDLNELDMVYINKVIYGVRNNIEKIDSDIEKYLNQWKLTRISKVNLSILRLSTYEILFEDDIPFKVSINEGVELAKKYSDEPSIKFINGVLDKIAKQ</sequence>
<dbReference type="AlphaFoldDB" id="A0A1I0WHI6"/>
<dbReference type="InterPro" id="IPR035926">
    <property type="entry name" value="NusB-like_sf"/>
</dbReference>
<dbReference type="PANTHER" id="PTHR11078">
    <property type="entry name" value="N UTILIZATION SUBSTANCE PROTEIN B-RELATED"/>
    <property type="match status" value="1"/>
</dbReference>
<evidence type="ECO:0000256" key="2">
    <source>
        <dbReference type="ARBA" id="ARBA00022814"/>
    </source>
</evidence>
<dbReference type="GO" id="GO:0031564">
    <property type="term" value="P:transcription antitermination"/>
    <property type="evidence" value="ECO:0007669"/>
    <property type="project" value="UniProtKB-KW"/>
</dbReference>
<comment type="function">
    <text evidence="6">Involved in transcription antitermination. Required for transcription of ribosomal RNA (rRNA) genes. Binds specifically to the boxA antiterminator sequence of the ribosomal RNA (rrn) operons.</text>
</comment>
<dbReference type="RefSeq" id="WP_090039152.1">
    <property type="nucleotide sequence ID" value="NZ_FOKI01000005.1"/>
</dbReference>
<dbReference type="PANTHER" id="PTHR11078:SF3">
    <property type="entry name" value="ANTITERMINATION NUSB DOMAIN-CONTAINING PROTEIN"/>
    <property type="match status" value="1"/>
</dbReference>
<dbReference type="Pfam" id="PF01029">
    <property type="entry name" value="NusB"/>
    <property type="match status" value="1"/>
</dbReference>
<organism evidence="8 9">
    <name type="scientific">Clostridium frigidicarnis</name>
    <dbReference type="NCBI Taxonomy" id="84698"/>
    <lineage>
        <taxon>Bacteria</taxon>
        <taxon>Bacillati</taxon>
        <taxon>Bacillota</taxon>
        <taxon>Clostridia</taxon>
        <taxon>Eubacteriales</taxon>
        <taxon>Clostridiaceae</taxon>
        <taxon>Clostridium</taxon>
    </lineage>
</organism>
<feature type="domain" description="NusB/RsmB/TIM44" evidence="7">
    <location>
        <begin position="5"/>
        <end position="132"/>
    </location>
</feature>
<protein>
    <recommendedName>
        <fullName evidence="6">Transcription antitermination protein NusB</fullName>
    </recommendedName>
    <alternativeName>
        <fullName evidence="6">Antitermination factor NusB</fullName>
    </alternativeName>
</protein>
<keyword evidence="3 6" id="KW-0694">RNA-binding</keyword>
<keyword evidence="4 6" id="KW-0805">Transcription regulation</keyword>
<accession>A0A1I0WHI6</accession>
<proteinExistence type="inferred from homology"/>
<dbReference type="HAMAP" id="MF_00073">
    <property type="entry name" value="NusB"/>
    <property type="match status" value="1"/>
</dbReference>
<dbReference type="SUPFAM" id="SSF48013">
    <property type="entry name" value="NusB-like"/>
    <property type="match status" value="1"/>
</dbReference>
<dbReference type="InterPro" id="IPR011605">
    <property type="entry name" value="NusB_fam"/>
</dbReference>
<evidence type="ECO:0000313" key="9">
    <source>
        <dbReference type="Proteomes" id="UP000198619"/>
    </source>
</evidence>
<reference evidence="8 9" key="1">
    <citation type="submission" date="2016-10" db="EMBL/GenBank/DDBJ databases">
        <authorList>
            <person name="de Groot N.N."/>
        </authorList>
    </citation>
    <scope>NUCLEOTIDE SEQUENCE [LARGE SCALE GENOMIC DNA]</scope>
    <source>
        <strain evidence="8 9">DSM 12271</strain>
    </source>
</reference>
<dbReference type="GO" id="GO:0006353">
    <property type="term" value="P:DNA-templated transcription termination"/>
    <property type="evidence" value="ECO:0007669"/>
    <property type="project" value="UniProtKB-UniRule"/>
</dbReference>
<evidence type="ECO:0000256" key="1">
    <source>
        <dbReference type="ARBA" id="ARBA00005952"/>
    </source>
</evidence>
<keyword evidence="2 6" id="KW-0889">Transcription antitermination</keyword>
<dbReference type="NCBIfam" id="TIGR01951">
    <property type="entry name" value="nusB"/>
    <property type="match status" value="1"/>
</dbReference>
<dbReference type="Proteomes" id="UP000198619">
    <property type="component" value="Unassembled WGS sequence"/>
</dbReference>
<evidence type="ECO:0000259" key="7">
    <source>
        <dbReference type="Pfam" id="PF01029"/>
    </source>
</evidence>
<evidence type="ECO:0000256" key="4">
    <source>
        <dbReference type="ARBA" id="ARBA00023015"/>
    </source>
</evidence>
<dbReference type="GO" id="GO:0005829">
    <property type="term" value="C:cytosol"/>
    <property type="evidence" value="ECO:0007669"/>
    <property type="project" value="TreeGrafter"/>
</dbReference>
<evidence type="ECO:0000256" key="3">
    <source>
        <dbReference type="ARBA" id="ARBA00022884"/>
    </source>
</evidence>
<evidence type="ECO:0000256" key="5">
    <source>
        <dbReference type="ARBA" id="ARBA00023163"/>
    </source>
</evidence>
<name>A0A1I0WHI6_9CLOT</name>
<dbReference type="GO" id="GO:0003723">
    <property type="term" value="F:RNA binding"/>
    <property type="evidence" value="ECO:0007669"/>
    <property type="project" value="UniProtKB-UniRule"/>
</dbReference>
<dbReference type="InterPro" id="IPR006027">
    <property type="entry name" value="NusB_RsmB_TIM44"/>
</dbReference>
<gene>
    <name evidence="6" type="primary">nusB</name>
    <name evidence="8" type="ORF">SAMN04488528_100574</name>
</gene>
<keyword evidence="9" id="KW-1185">Reference proteome</keyword>
<evidence type="ECO:0000313" key="8">
    <source>
        <dbReference type="EMBL" id="SFA87698.1"/>
    </source>
</evidence>
<dbReference type="OrthoDB" id="9811381at2"/>
<dbReference type="STRING" id="84698.SAMN04488528_100574"/>
<evidence type="ECO:0000256" key="6">
    <source>
        <dbReference type="HAMAP-Rule" id="MF_00073"/>
    </source>
</evidence>
<dbReference type="Gene3D" id="1.10.940.10">
    <property type="entry name" value="NusB-like"/>
    <property type="match status" value="1"/>
</dbReference>
<comment type="similarity">
    <text evidence="1 6">Belongs to the NusB family.</text>
</comment>
<dbReference type="EMBL" id="FOKI01000005">
    <property type="protein sequence ID" value="SFA87698.1"/>
    <property type="molecule type" value="Genomic_DNA"/>
</dbReference>
<keyword evidence="5 6" id="KW-0804">Transcription</keyword>